<dbReference type="OrthoDB" id="6076970at2759"/>
<reference evidence="2" key="3">
    <citation type="submission" date="2007-10" db="EMBL/GenBank/DDBJ databases">
        <title>NEDO human cDNA sequencing project.</title>
        <authorList>
            <person name="Wakamatsu A."/>
            <person name="Yamamoto J."/>
            <person name="Kimura K."/>
            <person name="Ishii S."/>
            <person name="Watanabe K."/>
            <person name="Sugiyama A."/>
            <person name="Murakawa K."/>
            <person name="Kaida T."/>
            <person name="Tsuchiya K."/>
            <person name="Fukuzumi Y."/>
            <person name="Kumagai A."/>
            <person name="Oishi Y."/>
            <person name="Yamamoto S."/>
            <person name="Ono Y."/>
            <person name="Komori Y."/>
            <person name="Yamazaki M."/>
            <person name="Kisu Y."/>
            <person name="Nishikawa T."/>
            <person name="Sugano S."/>
            <person name="Nomura N."/>
            <person name="Isogai T."/>
        </authorList>
    </citation>
    <scope>NUCLEOTIDE SEQUENCE</scope>
</reference>
<feature type="region of interest" description="Disordered" evidence="1">
    <location>
        <begin position="27"/>
        <end position="54"/>
    </location>
</feature>
<dbReference type="GeneID" id="6751"/>
<dbReference type="KEGG" id="hsa:6751"/>
<reference evidence="3" key="1">
    <citation type="submission" date="2003-02" db="EMBL/GenBank/DDBJ databases">
        <title>Full-length cDNA libraries and normalization.</title>
        <authorList>
            <person name="Li W.B."/>
            <person name="Gruber C."/>
            <person name="Jessee J."/>
            <person name="Polayes D."/>
        </authorList>
    </citation>
    <scope>NUCLEOTIDE SEQUENCE</scope>
    <source>
        <tissue evidence="3">HeLa cells</tissue>
    </source>
</reference>
<reference evidence="3" key="2">
    <citation type="submission" date="2003-02" db="EMBL/GenBank/DDBJ databases">
        <authorList>
            <person name="Genoscope"/>
        </authorList>
    </citation>
    <scope>NUCLEOTIDE SEQUENCE</scope>
    <source>
        <tissue evidence="3">HeLa cells</tissue>
    </source>
</reference>
<dbReference type="RefSeq" id="NP_001040.1">
    <property type="nucleotide sequence ID" value="NM_001049.2"/>
</dbReference>
<protein>
    <submittedName>
        <fullName evidence="3">Full-length cDNA 5-PRIME end of clone CS0DK011YG11 of HeLa cells of Homo sapiens (human)</fullName>
    </submittedName>
    <submittedName>
        <fullName evidence="2">cDNA FLJ77095</fullName>
    </submittedName>
</protein>
<dbReference type="DisGeNET" id="6751"/>
<accession>Q86SW9</accession>
<dbReference type="EMBL" id="BX248780">
    <property type="protein sequence ID" value="CAD66587.1"/>
    <property type="molecule type" value="mRNA"/>
</dbReference>
<dbReference type="EMBL" id="AK290868">
    <property type="protein sequence ID" value="BAF83557.1"/>
    <property type="molecule type" value="mRNA"/>
</dbReference>
<feature type="region of interest" description="Disordered" evidence="1">
    <location>
        <begin position="63"/>
        <end position="82"/>
    </location>
</feature>
<organism evidence="3">
    <name type="scientific">Homo sapiens</name>
    <name type="common">Human</name>
    <dbReference type="NCBI Taxonomy" id="9606"/>
    <lineage>
        <taxon>Eukaryota</taxon>
        <taxon>Metazoa</taxon>
        <taxon>Chordata</taxon>
        <taxon>Craniata</taxon>
        <taxon>Vertebrata</taxon>
        <taxon>Euteleostomi</taxon>
        <taxon>Mammalia</taxon>
        <taxon>Eutheria</taxon>
        <taxon>Euarchontoglires</taxon>
        <taxon>Primates</taxon>
        <taxon>Haplorrhini</taxon>
        <taxon>Catarrhini</taxon>
        <taxon>Hominidae</taxon>
        <taxon>Homo</taxon>
    </lineage>
</organism>
<evidence type="ECO:0000313" key="2">
    <source>
        <dbReference type="EMBL" id="BAF83557.1"/>
    </source>
</evidence>
<dbReference type="CTD" id="6751"/>
<name>Q86SW9_HUMAN</name>
<dbReference type="DNASU" id="6751"/>
<feature type="compositionally biased region" description="Low complexity" evidence="1">
    <location>
        <begin position="38"/>
        <end position="51"/>
    </location>
</feature>
<evidence type="ECO:0000313" key="3">
    <source>
        <dbReference type="EMBL" id="CAD66587.1"/>
    </source>
</evidence>
<dbReference type="AlphaFoldDB" id="Q86SW9"/>
<dbReference type="ClinPGx" id="PA36154"/>
<dbReference type="BioGRID-ORCS" id="6751">
    <property type="hits" value="9 hits in 1155 CRISPR screens"/>
</dbReference>
<feature type="compositionally biased region" description="Basic and acidic residues" evidence="1">
    <location>
        <begin position="68"/>
        <end position="82"/>
    </location>
</feature>
<sequence length="109" mass="11490">MAVPCGAPTSWPLLSTVACARAPRSCKLQSPGNRWAVRPAGAGRSRAPRSGCALPGGAGRLWAAGKRSGGEGGRRRRVREEKAPALAAPLAPLSWDVPQWHRLLSFLLS</sequence>
<evidence type="ECO:0000256" key="1">
    <source>
        <dbReference type="SAM" id="MobiDB-lite"/>
    </source>
</evidence>
<proteinExistence type="evidence at transcript level"/>